<dbReference type="AlphaFoldDB" id="X1ICY6"/>
<comment type="caution">
    <text evidence="1">The sequence shown here is derived from an EMBL/GenBank/DDBJ whole genome shotgun (WGS) entry which is preliminary data.</text>
</comment>
<protein>
    <submittedName>
        <fullName evidence="1">Uncharacterized protein</fullName>
    </submittedName>
</protein>
<evidence type="ECO:0000313" key="1">
    <source>
        <dbReference type="EMBL" id="GAH80291.1"/>
    </source>
</evidence>
<proteinExistence type="predicted"/>
<organism evidence="1">
    <name type="scientific">marine sediment metagenome</name>
    <dbReference type="NCBI Taxonomy" id="412755"/>
    <lineage>
        <taxon>unclassified sequences</taxon>
        <taxon>metagenomes</taxon>
        <taxon>ecological metagenomes</taxon>
    </lineage>
</organism>
<gene>
    <name evidence="1" type="ORF">S03H2_57305</name>
</gene>
<dbReference type="EMBL" id="BARU01036729">
    <property type="protein sequence ID" value="GAH80291.1"/>
    <property type="molecule type" value="Genomic_DNA"/>
</dbReference>
<sequence>MAKEKDTKLNILTPESRKELEKLSVDIDKAQKTLELLKELGLGVGDIEAKLEWARTRKDILLAKG</sequence>
<name>X1ICY6_9ZZZZ</name>
<reference evidence="1" key="1">
    <citation type="journal article" date="2014" name="Front. Microbiol.">
        <title>High frequency of phylogenetically diverse reductive dehalogenase-homologous genes in deep subseafloor sedimentary metagenomes.</title>
        <authorList>
            <person name="Kawai M."/>
            <person name="Futagami T."/>
            <person name="Toyoda A."/>
            <person name="Takaki Y."/>
            <person name="Nishi S."/>
            <person name="Hori S."/>
            <person name="Arai W."/>
            <person name="Tsubouchi T."/>
            <person name="Morono Y."/>
            <person name="Uchiyama I."/>
            <person name="Ito T."/>
            <person name="Fujiyama A."/>
            <person name="Inagaki F."/>
            <person name="Takami H."/>
        </authorList>
    </citation>
    <scope>NUCLEOTIDE SEQUENCE</scope>
    <source>
        <strain evidence="1">Expedition CK06-06</strain>
    </source>
</reference>
<accession>X1ICY6</accession>